<proteinExistence type="predicted"/>
<dbReference type="AlphaFoldDB" id="A0A485NPH4"/>
<gene>
    <name evidence="1" type="ORF">LYPA_23C007404</name>
</gene>
<reference evidence="1 2" key="1">
    <citation type="submission" date="2019-01" db="EMBL/GenBank/DDBJ databases">
        <authorList>
            <person name="Alioto T."/>
            <person name="Alioto T."/>
        </authorList>
    </citation>
    <scope>NUCLEOTIDE SEQUENCE [LARGE SCALE GENOMIC DNA]</scope>
</reference>
<dbReference type="EMBL" id="CAAGRJ010019206">
    <property type="protein sequence ID" value="VFV34098.1"/>
    <property type="molecule type" value="Genomic_DNA"/>
</dbReference>
<protein>
    <submittedName>
        <fullName evidence="1">Cyclin-o-like</fullName>
    </submittedName>
</protein>
<accession>A0A485NPH4</accession>
<keyword evidence="2" id="KW-1185">Reference proteome</keyword>
<dbReference type="Proteomes" id="UP000386466">
    <property type="component" value="Unassembled WGS sequence"/>
</dbReference>
<sequence length="62" mass="7045">MLQLPRPVDLRLGGHPEAALQDCLSKLQLLVAINETSLTHMLPFQICEKCKVRPQPWRKGLL</sequence>
<organism evidence="1 2">
    <name type="scientific">Lynx pardinus</name>
    <name type="common">Iberian lynx</name>
    <name type="synonym">Felis pardina</name>
    <dbReference type="NCBI Taxonomy" id="191816"/>
    <lineage>
        <taxon>Eukaryota</taxon>
        <taxon>Metazoa</taxon>
        <taxon>Chordata</taxon>
        <taxon>Craniata</taxon>
        <taxon>Vertebrata</taxon>
        <taxon>Euteleostomi</taxon>
        <taxon>Mammalia</taxon>
        <taxon>Eutheria</taxon>
        <taxon>Laurasiatheria</taxon>
        <taxon>Carnivora</taxon>
        <taxon>Feliformia</taxon>
        <taxon>Felidae</taxon>
        <taxon>Felinae</taxon>
        <taxon>Lynx</taxon>
    </lineage>
</organism>
<evidence type="ECO:0000313" key="1">
    <source>
        <dbReference type="EMBL" id="VFV34098.1"/>
    </source>
</evidence>
<name>A0A485NPH4_LYNPA</name>
<evidence type="ECO:0000313" key="2">
    <source>
        <dbReference type="Proteomes" id="UP000386466"/>
    </source>
</evidence>